<accession>A0A2Y8ZUG7</accession>
<keyword evidence="2" id="KW-1185">Reference proteome</keyword>
<dbReference type="InterPro" id="IPR023393">
    <property type="entry name" value="START-like_dom_sf"/>
</dbReference>
<dbReference type="RefSeq" id="WP_109687757.1">
    <property type="nucleotide sequence ID" value="NZ_QGDN01000001.1"/>
</dbReference>
<protein>
    <submittedName>
        <fullName evidence="1">Polyketide cyclase / dehydrase and lipid transport</fullName>
    </submittedName>
</protein>
<dbReference type="Gene3D" id="3.30.530.20">
    <property type="match status" value="1"/>
</dbReference>
<dbReference type="Proteomes" id="UP000250028">
    <property type="component" value="Unassembled WGS sequence"/>
</dbReference>
<reference evidence="2" key="1">
    <citation type="submission" date="2016-10" db="EMBL/GenBank/DDBJ databases">
        <authorList>
            <person name="Varghese N."/>
            <person name="Submissions S."/>
        </authorList>
    </citation>
    <scope>NUCLEOTIDE SEQUENCE [LARGE SCALE GENOMIC DNA]</scope>
    <source>
        <strain evidence="2">DSM 22951</strain>
    </source>
</reference>
<organism evidence="1 2">
    <name type="scientific">Branchiibius hedensis</name>
    <dbReference type="NCBI Taxonomy" id="672460"/>
    <lineage>
        <taxon>Bacteria</taxon>
        <taxon>Bacillati</taxon>
        <taxon>Actinomycetota</taxon>
        <taxon>Actinomycetes</taxon>
        <taxon>Micrococcales</taxon>
        <taxon>Dermacoccaceae</taxon>
        <taxon>Branchiibius</taxon>
    </lineage>
</organism>
<dbReference type="EMBL" id="UESZ01000001">
    <property type="protein sequence ID" value="SSA36060.1"/>
    <property type="molecule type" value="Genomic_DNA"/>
</dbReference>
<evidence type="ECO:0000313" key="2">
    <source>
        <dbReference type="Proteomes" id="UP000250028"/>
    </source>
</evidence>
<dbReference type="Pfam" id="PF10604">
    <property type="entry name" value="Polyketide_cyc2"/>
    <property type="match status" value="1"/>
</dbReference>
<dbReference type="SUPFAM" id="SSF55961">
    <property type="entry name" value="Bet v1-like"/>
    <property type="match status" value="1"/>
</dbReference>
<dbReference type="OrthoDB" id="5402478at2"/>
<name>A0A2Y8ZUG7_9MICO</name>
<dbReference type="InterPro" id="IPR019587">
    <property type="entry name" value="Polyketide_cyclase/dehydratase"/>
</dbReference>
<proteinExistence type="predicted"/>
<evidence type="ECO:0000313" key="1">
    <source>
        <dbReference type="EMBL" id="SSA36060.1"/>
    </source>
</evidence>
<dbReference type="AlphaFoldDB" id="A0A2Y8ZUG7"/>
<gene>
    <name evidence="1" type="ORF">SAMN04489750_3440</name>
</gene>
<sequence>MVAGAHFVFDSTHPVAAPRRAVIDVLSDPWHWDRWWPQIRDIETIDADHGRVQIRSLLPYRLRLTLTKERLDPADGVFRARLAGDLDGWAQFDVREQDVTIVHFHQEVTLRAAPWLRVLARGGRPLLRANHAWMMRSGMRGLHRAAVQRPESPGTLRA</sequence>